<evidence type="ECO:0000259" key="14">
    <source>
        <dbReference type="Pfam" id="PF00349"/>
    </source>
</evidence>
<comment type="pathway">
    <text evidence="1">Carbohydrate degradation; glycolysis; D-glyceraldehyde 3-phosphate and glycerone phosphate from D-glucose: step 1/4.</text>
</comment>
<dbReference type="PANTHER" id="PTHR19443">
    <property type="entry name" value="HEXOKINASE"/>
    <property type="match status" value="1"/>
</dbReference>
<keyword evidence="6" id="KW-0547">Nucleotide-binding</keyword>
<dbReference type="GO" id="GO:0005524">
    <property type="term" value="F:ATP binding"/>
    <property type="evidence" value="ECO:0007669"/>
    <property type="project" value="UniProtKB-KW"/>
</dbReference>
<evidence type="ECO:0000256" key="12">
    <source>
        <dbReference type="ARBA" id="ARBA00048160"/>
    </source>
</evidence>
<feature type="region of interest" description="Disordered" evidence="13">
    <location>
        <begin position="733"/>
        <end position="760"/>
    </location>
</feature>
<keyword evidence="8" id="KW-0067">ATP-binding</keyword>
<protein>
    <recommendedName>
        <fullName evidence="4">hexokinase</fullName>
        <ecNumber evidence="4">2.7.1.1</ecNumber>
    </recommendedName>
</protein>
<comment type="catalytic activity">
    <reaction evidence="10">
        <text>a D-hexose + ATP = a D-hexose 6-phosphate + ADP + H(+)</text>
        <dbReference type="Rhea" id="RHEA:22740"/>
        <dbReference type="ChEBI" id="CHEBI:4194"/>
        <dbReference type="ChEBI" id="CHEBI:15378"/>
        <dbReference type="ChEBI" id="CHEBI:30616"/>
        <dbReference type="ChEBI" id="CHEBI:229467"/>
        <dbReference type="ChEBI" id="CHEBI:456216"/>
        <dbReference type="EC" id="2.7.1.1"/>
    </reaction>
    <physiologicalReaction direction="left-to-right" evidence="10">
        <dbReference type="Rhea" id="RHEA:22741"/>
    </physiologicalReaction>
</comment>
<organism evidence="16 17">
    <name type="scientific">Sparus aurata</name>
    <name type="common">Gilthead sea bream</name>
    <dbReference type="NCBI Taxonomy" id="8175"/>
    <lineage>
        <taxon>Eukaryota</taxon>
        <taxon>Metazoa</taxon>
        <taxon>Chordata</taxon>
        <taxon>Craniata</taxon>
        <taxon>Vertebrata</taxon>
        <taxon>Euteleostomi</taxon>
        <taxon>Actinopterygii</taxon>
        <taxon>Neopterygii</taxon>
        <taxon>Teleostei</taxon>
        <taxon>Neoteleostei</taxon>
        <taxon>Acanthomorphata</taxon>
        <taxon>Eupercaria</taxon>
        <taxon>Spariformes</taxon>
        <taxon>Sparidae</taxon>
        <taxon>Sparus</taxon>
    </lineage>
</organism>
<comment type="similarity">
    <text evidence="3">Belongs to the hexokinase family.</text>
</comment>
<dbReference type="Gene3D" id="3.40.367.20">
    <property type="match status" value="3"/>
</dbReference>
<dbReference type="InterPro" id="IPR022673">
    <property type="entry name" value="Hexokinase_C"/>
</dbReference>
<evidence type="ECO:0000256" key="5">
    <source>
        <dbReference type="ARBA" id="ARBA00022679"/>
    </source>
</evidence>
<feature type="domain" description="Hexokinase C-terminal" evidence="15">
    <location>
        <begin position="230"/>
        <end position="463"/>
    </location>
</feature>
<dbReference type="InterPro" id="IPR022672">
    <property type="entry name" value="Hexokinase_N"/>
</dbReference>
<dbReference type="GO" id="GO:0004340">
    <property type="term" value="F:glucokinase activity"/>
    <property type="evidence" value="ECO:0007669"/>
    <property type="project" value="TreeGrafter"/>
</dbReference>
<evidence type="ECO:0000256" key="4">
    <source>
        <dbReference type="ARBA" id="ARBA00012324"/>
    </source>
</evidence>
<dbReference type="GO" id="GO:0006006">
    <property type="term" value="P:glucose metabolic process"/>
    <property type="evidence" value="ECO:0007669"/>
    <property type="project" value="TreeGrafter"/>
</dbReference>
<dbReference type="FunFam" id="3.30.420.40:FF:000123">
    <property type="entry name" value="Hexokinase 3"/>
    <property type="match status" value="1"/>
</dbReference>
<keyword evidence="5" id="KW-0808">Transferase</keyword>
<feature type="domain" description="Hexokinase C-terminal" evidence="15">
    <location>
        <begin position="709"/>
        <end position="888"/>
    </location>
</feature>
<dbReference type="PROSITE" id="PS51748">
    <property type="entry name" value="HEXOKINASE_2"/>
    <property type="match status" value="2"/>
</dbReference>
<evidence type="ECO:0000313" key="17">
    <source>
        <dbReference type="Proteomes" id="UP000472265"/>
    </source>
</evidence>
<keyword evidence="9" id="KW-0324">Glycolysis</keyword>
<dbReference type="Proteomes" id="UP000472265">
    <property type="component" value="Chromosome 4"/>
</dbReference>
<dbReference type="Pfam" id="PF00349">
    <property type="entry name" value="Hexokinase_1"/>
    <property type="match status" value="2"/>
</dbReference>
<evidence type="ECO:0000256" key="9">
    <source>
        <dbReference type="ARBA" id="ARBA00023152"/>
    </source>
</evidence>
<comment type="pathway">
    <text evidence="2">Carbohydrate metabolism; hexose metabolism.</text>
</comment>
<dbReference type="GeneTree" id="ENSGT00950000182787"/>
<dbReference type="InterPro" id="IPR043129">
    <property type="entry name" value="ATPase_NBD"/>
</dbReference>
<evidence type="ECO:0000313" key="16">
    <source>
        <dbReference type="Ensembl" id="ENSSAUP00010062921.1"/>
    </source>
</evidence>
<reference evidence="16" key="3">
    <citation type="submission" date="2025-09" db="UniProtKB">
        <authorList>
            <consortium name="Ensembl"/>
        </authorList>
    </citation>
    <scope>IDENTIFICATION</scope>
</reference>
<evidence type="ECO:0000256" key="10">
    <source>
        <dbReference type="ARBA" id="ARBA00044613"/>
    </source>
</evidence>
<dbReference type="PRINTS" id="PR00475">
    <property type="entry name" value="HEXOKINASE"/>
</dbReference>
<comment type="catalytic activity">
    <reaction evidence="12">
        <text>D-glucose + ATP = D-glucose 6-phosphate + ADP + H(+)</text>
        <dbReference type="Rhea" id="RHEA:17825"/>
        <dbReference type="ChEBI" id="CHEBI:4167"/>
        <dbReference type="ChEBI" id="CHEBI:15378"/>
        <dbReference type="ChEBI" id="CHEBI:30616"/>
        <dbReference type="ChEBI" id="CHEBI:61548"/>
        <dbReference type="ChEBI" id="CHEBI:456216"/>
        <dbReference type="EC" id="2.7.1.1"/>
    </reaction>
    <physiologicalReaction direction="left-to-right" evidence="12">
        <dbReference type="Rhea" id="RHEA:17826"/>
    </physiologicalReaction>
</comment>
<evidence type="ECO:0000256" key="8">
    <source>
        <dbReference type="ARBA" id="ARBA00022840"/>
    </source>
</evidence>
<dbReference type="Ensembl" id="ENSSAUT00010065961.1">
    <property type="protein sequence ID" value="ENSSAUP00010062921.1"/>
    <property type="gene ID" value="ENSSAUG00010024006.1"/>
</dbReference>
<evidence type="ECO:0000256" key="11">
    <source>
        <dbReference type="ARBA" id="ARBA00047905"/>
    </source>
</evidence>
<dbReference type="UniPathway" id="UPA00242"/>
<evidence type="ECO:0000256" key="2">
    <source>
        <dbReference type="ARBA" id="ARBA00005028"/>
    </source>
</evidence>
<dbReference type="GO" id="GO:0001678">
    <property type="term" value="P:intracellular glucose homeostasis"/>
    <property type="evidence" value="ECO:0007669"/>
    <property type="project" value="InterPro"/>
</dbReference>
<keyword evidence="7" id="KW-0418">Kinase</keyword>
<feature type="domain" description="Hexokinase N-terminal" evidence="14">
    <location>
        <begin position="474"/>
        <end position="703"/>
    </location>
</feature>
<evidence type="ECO:0000256" key="13">
    <source>
        <dbReference type="SAM" id="MobiDB-lite"/>
    </source>
</evidence>
<feature type="domain" description="Hexokinase N-terminal" evidence="14">
    <location>
        <begin position="22"/>
        <end position="222"/>
    </location>
</feature>
<dbReference type="AlphaFoldDB" id="A0A671YHS7"/>
<reference evidence="16" key="1">
    <citation type="submission" date="2021-04" db="EMBL/GenBank/DDBJ databases">
        <authorList>
            <consortium name="Wellcome Sanger Institute Data Sharing"/>
        </authorList>
    </citation>
    <scope>NUCLEOTIDE SEQUENCE [LARGE SCALE GENOMIC DNA]</scope>
</reference>
<dbReference type="GO" id="GO:0008865">
    <property type="term" value="F:fructokinase activity"/>
    <property type="evidence" value="ECO:0007669"/>
    <property type="project" value="TreeGrafter"/>
</dbReference>
<dbReference type="GO" id="GO:0006096">
    <property type="term" value="P:glycolytic process"/>
    <property type="evidence" value="ECO:0007669"/>
    <property type="project" value="UniProtKB-UniPathway"/>
</dbReference>
<evidence type="ECO:0000256" key="1">
    <source>
        <dbReference type="ARBA" id="ARBA00004888"/>
    </source>
</evidence>
<proteinExistence type="inferred from homology"/>
<dbReference type="FunFam" id="3.40.367.20:FF:000001">
    <property type="entry name" value="Hexokinase 1"/>
    <property type="match status" value="1"/>
</dbReference>
<dbReference type="EC" id="2.7.1.1" evidence="4"/>
<feature type="compositionally biased region" description="Basic and acidic residues" evidence="13">
    <location>
        <begin position="749"/>
        <end position="760"/>
    </location>
</feature>
<gene>
    <name evidence="16" type="primary">HKDC1</name>
    <name evidence="16" type="synonym">LOC115580888</name>
</gene>
<dbReference type="SUPFAM" id="SSF53067">
    <property type="entry name" value="Actin-like ATPase domain"/>
    <property type="match status" value="4"/>
</dbReference>
<dbReference type="Gene3D" id="3.30.420.40">
    <property type="match status" value="2"/>
</dbReference>
<dbReference type="GO" id="GO:0005536">
    <property type="term" value="F:D-glucose binding"/>
    <property type="evidence" value="ECO:0007669"/>
    <property type="project" value="InterPro"/>
</dbReference>
<keyword evidence="17" id="KW-1185">Reference proteome</keyword>
<dbReference type="UniPathway" id="UPA00109">
    <property type="reaction ID" value="UER00180"/>
</dbReference>
<reference evidence="16" key="2">
    <citation type="submission" date="2025-08" db="UniProtKB">
        <authorList>
            <consortium name="Ensembl"/>
        </authorList>
    </citation>
    <scope>IDENTIFICATION</scope>
</reference>
<sequence>MFAVHLVSFLFTKLQEDPTKKVDRFLYAMRLHDDQLKDISARFQAEMKKGLSAESNAAAAVKMLPTHVRSTPDGTEKGQFVALDLGGSKFKVLQVKVREGMGIRRGGVEMEEKIYPIPKELLSGRGTELFDHVSESLKDFLHEKNISLEKKHPLAFTFSFPCEHSKLDQGLLVNWSKNYRVRGLQGKDVVKTLREAIDRTGGMNVEVLAMVNDTVATMMTCGFDDQYCDVGLIIGTGTNACYMEGLRNVDLVEGDEGRMCINTEWGGFGDDGALNDYITEFDREVDAASNNPGKQIFEKMVSGMYLGELVRLVVLKMAKRGKLFDGQVSDALRTTGKITTAHVAAMEQYKTGLNNTRDILTELDLNPSPDDCVAVQHISTIVSFRSSNLVAAGLAAILSRIKRNRNLRTLRITVGVDGTVYKTHPQYPKRLHKVVRRLLPECHVRFVLSDSGSSKGAALVTAVAQRLASLRQQVDETLCPFKLSQEQLQLVKARMRAGLEAGLKTKGSSAIKMLPSYVYRTPDGTEHGKYLALDLGGTNFRAMMVNFKRQNARLYHKIYTIPLEIMQGTGEELFDHIAQCVSDFLDYMGMKNAHLPAGFTFSFPCEQTAIDTGTLVSWTKGYKATDCEGHDVVSMLREAIKRRNVSQKFHKDVTEMSLDEVKNNATVPPICKQKTVCSYLQEFDLDIVAVVNDTVGTMMSCAYEDPQCEIGLIAGTGTNVCYMEEVKNIEKTKELIGKPDKEEQEEDKQDDRTEREKKEVDAELSKMCINTEWGGLGDDGSLDDIITPYDMEVNQNSINPGRQRFEKLTSGMYLGEIVRQVLLDLTRGGLLFRGHVTETLKTPGIFETKYLSQIESDRLALLQVRSILQQLGLKGTCDDSIIVKEVEDLTLCHTV</sequence>
<dbReference type="PANTHER" id="PTHR19443:SF4">
    <property type="entry name" value="HEXOKINASE-2"/>
    <property type="match status" value="1"/>
</dbReference>
<evidence type="ECO:0000259" key="15">
    <source>
        <dbReference type="Pfam" id="PF03727"/>
    </source>
</evidence>
<dbReference type="GO" id="GO:0005739">
    <property type="term" value="C:mitochondrion"/>
    <property type="evidence" value="ECO:0007669"/>
    <property type="project" value="TreeGrafter"/>
</dbReference>
<dbReference type="FunFam" id="3.30.420.40:FF:000805">
    <property type="entry name" value="Hexokinase-2"/>
    <property type="match status" value="1"/>
</dbReference>
<dbReference type="FunFam" id="3.40.367.20:FF:000020">
    <property type="entry name" value="Hexokinase-1"/>
    <property type="match status" value="1"/>
</dbReference>
<dbReference type="GO" id="GO:0005829">
    <property type="term" value="C:cytosol"/>
    <property type="evidence" value="ECO:0007669"/>
    <property type="project" value="TreeGrafter"/>
</dbReference>
<comment type="catalytic activity">
    <reaction evidence="11">
        <text>D-fructose + ATP = D-fructose 6-phosphate + ADP + H(+)</text>
        <dbReference type="Rhea" id="RHEA:16125"/>
        <dbReference type="ChEBI" id="CHEBI:15378"/>
        <dbReference type="ChEBI" id="CHEBI:30616"/>
        <dbReference type="ChEBI" id="CHEBI:37721"/>
        <dbReference type="ChEBI" id="CHEBI:61527"/>
        <dbReference type="ChEBI" id="CHEBI:456216"/>
        <dbReference type="EC" id="2.7.1.1"/>
    </reaction>
    <physiologicalReaction direction="left-to-right" evidence="11">
        <dbReference type="Rhea" id="RHEA:16126"/>
    </physiologicalReaction>
</comment>
<evidence type="ECO:0000256" key="3">
    <source>
        <dbReference type="ARBA" id="ARBA00009225"/>
    </source>
</evidence>
<dbReference type="InterPro" id="IPR001312">
    <property type="entry name" value="Hexokinase"/>
</dbReference>
<evidence type="ECO:0000256" key="7">
    <source>
        <dbReference type="ARBA" id="ARBA00022777"/>
    </source>
</evidence>
<accession>A0A671YHS7</accession>
<evidence type="ECO:0000256" key="6">
    <source>
        <dbReference type="ARBA" id="ARBA00022741"/>
    </source>
</evidence>
<dbReference type="Pfam" id="PF03727">
    <property type="entry name" value="Hexokinase_2"/>
    <property type="match status" value="2"/>
</dbReference>
<name>A0A671YHS7_SPAAU</name>